<dbReference type="SMART" id="SM00754">
    <property type="entry name" value="CHRD"/>
    <property type="match status" value="1"/>
</dbReference>
<dbReference type="InterPro" id="IPR010895">
    <property type="entry name" value="CHRD"/>
</dbReference>
<evidence type="ECO:0000313" key="3">
    <source>
        <dbReference type="Proteomes" id="UP000270219"/>
    </source>
</evidence>
<accession>A0A498D719</accession>
<evidence type="ECO:0000313" key="2">
    <source>
        <dbReference type="EMBL" id="RLL45459.1"/>
    </source>
</evidence>
<dbReference type="OrthoDB" id="571052at2"/>
<dbReference type="Proteomes" id="UP000270219">
    <property type="component" value="Unassembled WGS sequence"/>
</dbReference>
<dbReference type="EMBL" id="RCHR01000003">
    <property type="protein sequence ID" value="RLL45459.1"/>
    <property type="molecule type" value="Genomic_DNA"/>
</dbReference>
<dbReference type="PROSITE" id="PS50933">
    <property type="entry name" value="CHRD"/>
    <property type="match status" value="1"/>
</dbReference>
<keyword evidence="3" id="KW-1185">Reference proteome</keyword>
<organism evidence="2 3">
    <name type="scientific">Oceanobacillus piezotolerans</name>
    <dbReference type="NCBI Taxonomy" id="2448030"/>
    <lineage>
        <taxon>Bacteria</taxon>
        <taxon>Bacillati</taxon>
        <taxon>Bacillota</taxon>
        <taxon>Bacilli</taxon>
        <taxon>Bacillales</taxon>
        <taxon>Bacillaceae</taxon>
        <taxon>Oceanobacillus</taxon>
    </lineage>
</organism>
<feature type="domain" description="CHRD" evidence="1">
    <location>
        <begin position="2"/>
        <end position="131"/>
    </location>
</feature>
<protein>
    <submittedName>
        <fullName evidence="2">CHRD domain-containing protein</fullName>
    </submittedName>
</protein>
<comment type="caution">
    <text evidence="2">The sequence shown here is derived from an EMBL/GenBank/DDBJ whole genome shotgun (WGS) entry which is preliminary data.</text>
</comment>
<dbReference type="RefSeq" id="WP_121523045.1">
    <property type="nucleotide sequence ID" value="NZ_RCHR01000003.1"/>
</dbReference>
<proteinExistence type="predicted"/>
<gene>
    <name evidence="2" type="ORF">D8M04_11470</name>
</gene>
<dbReference type="Pfam" id="PF07452">
    <property type="entry name" value="CHRD"/>
    <property type="match status" value="1"/>
</dbReference>
<sequence length="131" mass="14611">MHEAFYMAELVGSQEVPPVHTNAEGVALFYIEKNSDKMRYRIDLEGIRNITQATIQVGRRNIIGPTVVELINNQELTEDGKEGFITNADLAGPLKGKTISELTDLMLTGKAYVNIHTKNHPNGEIRGKINY</sequence>
<name>A0A498D719_9BACI</name>
<dbReference type="AlphaFoldDB" id="A0A498D719"/>
<evidence type="ECO:0000259" key="1">
    <source>
        <dbReference type="PROSITE" id="PS50933"/>
    </source>
</evidence>
<reference evidence="2 3" key="1">
    <citation type="submission" date="2018-10" db="EMBL/GenBank/DDBJ databases">
        <title>Oceanobacillus sp. YLB-02 draft genome.</title>
        <authorList>
            <person name="Yu L."/>
        </authorList>
    </citation>
    <scope>NUCLEOTIDE SEQUENCE [LARGE SCALE GENOMIC DNA]</scope>
    <source>
        <strain evidence="2 3">YLB-02</strain>
    </source>
</reference>